<keyword evidence="5" id="KW-1185">Reference proteome</keyword>
<dbReference type="Gene3D" id="3.30.1660.10">
    <property type="entry name" value="Flavin-binding protein dodecin"/>
    <property type="match status" value="1"/>
</dbReference>
<evidence type="ECO:0000256" key="1">
    <source>
        <dbReference type="ARBA" id="ARBA00022729"/>
    </source>
</evidence>
<dbReference type="SUPFAM" id="SSF159871">
    <property type="entry name" value="YdgH-like"/>
    <property type="match status" value="1"/>
</dbReference>
<dbReference type="InterPro" id="IPR036275">
    <property type="entry name" value="YdgH-like_sf"/>
</dbReference>
<dbReference type="EMBL" id="LXEQ01000044">
    <property type="protein sequence ID" value="OAT26788.1"/>
    <property type="molecule type" value="Genomic_DNA"/>
</dbReference>
<evidence type="ECO:0000313" key="5">
    <source>
        <dbReference type="Proteomes" id="UP000078407"/>
    </source>
</evidence>
<sequence length="87" mass="9155">MKKLLYFSAVVTLAALPLITQAAPAQELPNGTTLKQEMGSVSAKASTIDELDAKLRAEATQQGASAYTVTSAFDNNQGVYGTATLYK</sequence>
<comment type="caution">
    <text evidence="4">The sequence shown here is derived from an EMBL/GenBank/DDBJ whole genome shotgun (WGS) entry which is preliminary data.</text>
</comment>
<proteinExistence type="predicted"/>
<evidence type="ECO:0000313" key="4">
    <source>
        <dbReference type="EMBL" id="OAT26788.1"/>
    </source>
</evidence>
<protein>
    <recommendedName>
        <fullName evidence="3">YdgH/BhsA/McbA-like domain-containing protein</fullName>
    </recommendedName>
</protein>
<dbReference type="Pfam" id="PF07338">
    <property type="entry name" value="YdgH_BhsA-like"/>
    <property type="match status" value="1"/>
</dbReference>
<dbReference type="InterPro" id="IPR025543">
    <property type="entry name" value="Dodecin-like"/>
</dbReference>
<dbReference type="RefSeq" id="WP_064545387.1">
    <property type="nucleotide sequence ID" value="NZ_LXEQ01000044.1"/>
</dbReference>
<dbReference type="InterPro" id="IPR010854">
    <property type="entry name" value="YdgH/BhsA/McbA-like_dom"/>
</dbReference>
<name>A0ABX2W746_9ENTR</name>
<gene>
    <name evidence="4" type="ORF">M976_02561</name>
</gene>
<dbReference type="Proteomes" id="UP000078407">
    <property type="component" value="Unassembled WGS sequence"/>
</dbReference>
<feature type="signal peptide" evidence="2">
    <location>
        <begin position="1"/>
        <end position="22"/>
    </location>
</feature>
<organism evidence="4 5">
    <name type="scientific">Buttiauxella ferragutiae ATCC 51602</name>
    <dbReference type="NCBI Taxonomy" id="1354252"/>
    <lineage>
        <taxon>Bacteria</taxon>
        <taxon>Pseudomonadati</taxon>
        <taxon>Pseudomonadota</taxon>
        <taxon>Gammaproteobacteria</taxon>
        <taxon>Enterobacterales</taxon>
        <taxon>Enterobacteriaceae</taxon>
        <taxon>Buttiauxella</taxon>
    </lineage>
</organism>
<evidence type="ECO:0000256" key="2">
    <source>
        <dbReference type="SAM" id="SignalP"/>
    </source>
</evidence>
<feature type="domain" description="YdgH/BhsA/McbA-like" evidence="3">
    <location>
        <begin position="36"/>
        <end position="87"/>
    </location>
</feature>
<feature type="chain" id="PRO_5047230130" description="YdgH/BhsA/McbA-like domain-containing protein" evidence="2">
    <location>
        <begin position="23"/>
        <end position="87"/>
    </location>
</feature>
<evidence type="ECO:0000259" key="3">
    <source>
        <dbReference type="Pfam" id="PF07338"/>
    </source>
</evidence>
<accession>A0ABX2W746</accession>
<keyword evidence="1 2" id="KW-0732">Signal</keyword>
<reference evidence="4 5" key="1">
    <citation type="submission" date="2016-04" db="EMBL/GenBank/DDBJ databases">
        <title>ATOL: Assembling a taxonomically balanced genome-scale reconstruction of the evolutionary history of the Enterobacteriaceae.</title>
        <authorList>
            <person name="Plunkett G.III."/>
            <person name="Neeno-Eckwall E.C."/>
            <person name="Glasner J.D."/>
            <person name="Perna N.T."/>
        </authorList>
    </citation>
    <scope>NUCLEOTIDE SEQUENCE [LARGE SCALE GENOMIC DNA]</scope>
    <source>
        <strain evidence="4 5">ATCC 51602</strain>
    </source>
</reference>